<dbReference type="EMBL" id="JANBUY010000058">
    <property type="protein sequence ID" value="KAJ2865503.1"/>
    <property type="molecule type" value="Genomic_DNA"/>
</dbReference>
<dbReference type="AlphaFoldDB" id="A0A9W8IR77"/>
<dbReference type="PANTHER" id="PTHR12935">
    <property type="entry name" value="GAMMA-GLUTAMYLCYCLOTRANSFERASE"/>
    <property type="match status" value="1"/>
</dbReference>
<comment type="caution">
    <text evidence="6">The sequence shown here is derived from an EMBL/GenBank/DDBJ whole genome shotgun (WGS) entry which is preliminary data.</text>
</comment>
<evidence type="ECO:0000256" key="4">
    <source>
        <dbReference type="PIRSR" id="PIRSR617939-2"/>
    </source>
</evidence>
<feature type="binding site" evidence="4">
    <location>
        <position position="179"/>
    </location>
    <ligand>
        <name>substrate</name>
    </ligand>
</feature>
<evidence type="ECO:0000313" key="7">
    <source>
        <dbReference type="Proteomes" id="UP001140074"/>
    </source>
</evidence>
<organism evidence="6 7">
    <name type="scientific">Coemansia aciculifera</name>
    <dbReference type="NCBI Taxonomy" id="417176"/>
    <lineage>
        <taxon>Eukaryota</taxon>
        <taxon>Fungi</taxon>
        <taxon>Fungi incertae sedis</taxon>
        <taxon>Zoopagomycota</taxon>
        <taxon>Kickxellomycotina</taxon>
        <taxon>Kickxellomycetes</taxon>
        <taxon>Kickxellales</taxon>
        <taxon>Kickxellaceae</taxon>
        <taxon>Coemansia</taxon>
    </lineage>
</organism>
<feature type="transmembrane region" description="Helical" evidence="5">
    <location>
        <begin position="218"/>
        <end position="243"/>
    </location>
</feature>
<keyword evidence="5" id="KW-0812">Transmembrane</keyword>
<proteinExistence type="predicted"/>
<keyword evidence="5" id="KW-1133">Transmembrane helix</keyword>
<accession>A0A9W8IR77</accession>
<keyword evidence="2" id="KW-0456">Lyase</keyword>
<feature type="binding site" evidence="4">
    <location>
        <begin position="25"/>
        <end position="30"/>
    </location>
    <ligand>
        <name>substrate</name>
    </ligand>
</feature>
<dbReference type="InterPro" id="IPR017939">
    <property type="entry name" value="G-Glutamylcylcotransferase"/>
</dbReference>
<evidence type="ECO:0000256" key="2">
    <source>
        <dbReference type="ARBA" id="ARBA00023239"/>
    </source>
</evidence>
<evidence type="ECO:0000256" key="3">
    <source>
        <dbReference type="PIRSR" id="PIRSR617939-1"/>
    </source>
</evidence>
<evidence type="ECO:0000256" key="5">
    <source>
        <dbReference type="SAM" id="Phobius"/>
    </source>
</evidence>
<gene>
    <name evidence="6" type="ORF">GGH94_002194</name>
</gene>
<protein>
    <recommendedName>
        <fullName evidence="1">gamma-glutamylcyclotransferase</fullName>
        <ecNumber evidence="1">4.3.2.9</ecNumber>
    </recommendedName>
</protein>
<feature type="active site" description="Proton acceptor" evidence="3">
    <location>
        <position position="133"/>
    </location>
</feature>
<evidence type="ECO:0000313" key="6">
    <source>
        <dbReference type="EMBL" id="KAJ2865503.1"/>
    </source>
</evidence>
<dbReference type="Gene3D" id="3.10.490.10">
    <property type="entry name" value="Gamma-glutamyl cyclotransferase-like"/>
    <property type="match status" value="1"/>
</dbReference>
<keyword evidence="5" id="KW-0472">Membrane</keyword>
<keyword evidence="7" id="KW-1185">Reference proteome</keyword>
<dbReference type="GO" id="GO:0003839">
    <property type="term" value="F:gamma-glutamylcyclotransferase activity"/>
    <property type="evidence" value="ECO:0007669"/>
    <property type="project" value="UniProtKB-EC"/>
</dbReference>
<dbReference type="EC" id="4.3.2.9" evidence="1"/>
<reference evidence="6" key="1">
    <citation type="submission" date="2022-07" db="EMBL/GenBank/DDBJ databases">
        <title>Phylogenomic reconstructions and comparative analyses of Kickxellomycotina fungi.</title>
        <authorList>
            <person name="Reynolds N.K."/>
            <person name="Stajich J.E."/>
            <person name="Barry K."/>
            <person name="Grigoriev I.V."/>
            <person name="Crous P."/>
            <person name="Smith M.E."/>
        </authorList>
    </citation>
    <scope>NUCLEOTIDE SEQUENCE</scope>
    <source>
        <strain evidence="6">RSA 476</strain>
    </source>
</reference>
<name>A0A9W8IR77_9FUNG</name>
<sequence length="276" mass="29938">MEAATEIVAMANVAEARADNSMVWYLGYGSNMCSKVLSGRRQVFPVESHPVVVPGYQLTFDMAGLPYWEPGFGAIKPVCTQADHCSSSDHEATDKGSLLVDRHVLTGCQVGAPLHCIAHLITKKELDHILNTEGGNGNPDFGYQLVDIQCETYSGKSIVGVSLVDISTAITGYRPSARYHRIVMDGAVEHSISPSYIKRLEAVTPYTAKTLGQKVAKYVFLTIGLPLALPVIIFSIAGLAFGIKVPRPVSVYGELVKRAMWVLHDWIFAPLFGPGC</sequence>
<dbReference type="Proteomes" id="UP001140074">
    <property type="component" value="Unassembled WGS sequence"/>
</dbReference>
<evidence type="ECO:0000256" key="1">
    <source>
        <dbReference type="ARBA" id="ARBA00012346"/>
    </source>
</evidence>
<dbReference type="PANTHER" id="PTHR12935:SF0">
    <property type="entry name" value="GAMMA-GLUTAMYLCYCLOTRANSFERASE"/>
    <property type="match status" value="1"/>
</dbReference>